<organism evidence="1">
    <name type="scientific">mine drainage metagenome</name>
    <dbReference type="NCBI Taxonomy" id="410659"/>
    <lineage>
        <taxon>unclassified sequences</taxon>
        <taxon>metagenomes</taxon>
        <taxon>ecological metagenomes</taxon>
    </lineage>
</organism>
<reference evidence="1" key="1">
    <citation type="submission" date="2009-10" db="EMBL/GenBank/DDBJ databases">
        <title>Diversity of trophic interactions inside an arsenic-rich microbial ecosystem.</title>
        <authorList>
            <person name="Bertin P.N."/>
            <person name="Heinrich-Salmeron A."/>
            <person name="Pelletier E."/>
            <person name="Goulhen-Chollet F."/>
            <person name="Arsene-Ploetze F."/>
            <person name="Gallien S."/>
            <person name="Calteau A."/>
            <person name="Vallenet D."/>
            <person name="Casiot C."/>
            <person name="Chane-Woon-Ming B."/>
            <person name="Giloteaux L."/>
            <person name="Barakat M."/>
            <person name="Bonnefoy V."/>
            <person name="Bruneel O."/>
            <person name="Chandler M."/>
            <person name="Cleiss J."/>
            <person name="Duran R."/>
            <person name="Elbaz-Poulichet F."/>
            <person name="Fonknechten N."/>
            <person name="Lauga B."/>
            <person name="Mornico D."/>
            <person name="Ortet P."/>
            <person name="Schaeffer C."/>
            <person name="Siguier P."/>
            <person name="Alexander Thil Smith A."/>
            <person name="Van Dorsselaer A."/>
            <person name="Weissenbach J."/>
            <person name="Medigue C."/>
            <person name="Le Paslier D."/>
        </authorList>
    </citation>
    <scope>NUCLEOTIDE SEQUENCE</scope>
</reference>
<accession>E6PYX8</accession>
<dbReference type="AlphaFoldDB" id="E6PYX8"/>
<comment type="caution">
    <text evidence="1">The sequence shown here is derived from an EMBL/GenBank/DDBJ whole genome shotgun (WGS) entry which is preliminary data.</text>
</comment>
<gene>
    <name evidence="1" type="ORF">CARN3_1131</name>
</gene>
<evidence type="ECO:0000313" key="1">
    <source>
        <dbReference type="EMBL" id="CBI00137.1"/>
    </source>
</evidence>
<name>E6PYX8_9ZZZZ</name>
<dbReference type="EMBL" id="CABN01000097">
    <property type="protein sequence ID" value="CBI00137.1"/>
    <property type="molecule type" value="Genomic_DNA"/>
</dbReference>
<protein>
    <submittedName>
        <fullName evidence="1">Uncharacterized protein</fullName>
    </submittedName>
</protein>
<proteinExistence type="predicted"/>
<sequence>MVNWPPAFAVSASRMASCRRKRSGGLRLHHAFATNNATRDNRALGGGGLAAGKIDLGDVKGADGVFGEDKAEHQTKVDVTQMRAKIGNLTLENDF</sequence>